<keyword evidence="2" id="KW-0472">Membrane</keyword>
<feature type="compositionally biased region" description="Low complexity" evidence="1">
    <location>
        <begin position="19"/>
        <end position="46"/>
    </location>
</feature>
<feature type="region of interest" description="Disordered" evidence="1">
    <location>
        <begin position="401"/>
        <end position="676"/>
    </location>
</feature>
<feature type="compositionally biased region" description="Acidic residues" evidence="1">
    <location>
        <begin position="542"/>
        <end position="551"/>
    </location>
</feature>
<keyword evidence="2" id="KW-1133">Transmembrane helix</keyword>
<gene>
    <name evidence="3" type="ORF">NAEGRDRAFT_82116</name>
</gene>
<accession>D2W287</accession>
<proteinExistence type="predicted"/>
<feature type="compositionally biased region" description="Polar residues" evidence="1">
    <location>
        <begin position="611"/>
        <end position="623"/>
    </location>
</feature>
<dbReference type="InParanoid" id="D2W287"/>
<dbReference type="GeneID" id="8862920"/>
<evidence type="ECO:0000313" key="4">
    <source>
        <dbReference type="Proteomes" id="UP000006671"/>
    </source>
</evidence>
<feature type="compositionally biased region" description="Polar residues" evidence="1">
    <location>
        <begin position="356"/>
        <end position="374"/>
    </location>
</feature>
<dbReference type="KEGG" id="ngr:NAEGRDRAFT_82116"/>
<feature type="compositionally biased region" description="Basic and acidic residues" evidence="1">
    <location>
        <begin position="627"/>
        <end position="636"/>
    </location>
</feature>
<feature type="compositionally biased region" description="Basic and acidic residues" evidence="1">
    <location>
        <begin position="408"/>
        <end position="419"/>
    </location>
</feature>
<dbReference type="Proteomes" id="UP000006671">
    <property type="component" value="Unassembled WGS sequence"/>
</dbReference>
<feature type="region of interest" description="Disordered" evidence="1">
    <location>
        <begin position="289"/>
        <end position="326"/>
    </location>
</feature>
<evidence type="ECO:0000256" key="1">
    <source>
        <dbReference type="SAM" id="MobiDB-lite"/>
    </source>
</evidence>
<feature type="compositionally biased region" description="Acidic residues" evidence="1">
    <location>
        <begin position="299"/>
        <end position="308"/>
    </location>
</feature>
<feature type="compositionally biased region" description="Basic and acidic residues" evidence="1">
    <location>
        <begin position="650"/>
        <end position="670"/>
    </location>
</feature>
<dbReference type="VEuPathDB" id="AmoebaDB:NAEGRDRAFT_82116"/>
<evidence type="ECO:0000256" key="2">
    <source>
        <dbReference type="SAM" id="Phobius"/>
    </source>
</evidence>
<feature type="compositionally biased region" description="Basic and acidic residues" evidence="1">
    <location>
        <begin position="578"/>
        <end position="598"/>
    </location>
</feature>
<protein>
    <submittedName>
        <fullName evidence="3">Predicted protein</fullName>
    </submittedName>
</protein>
<feature type="compositionally biased region" description="Low complexity" evidence="1">
    <location>
        <begin position="480"/>
        <end position="513"/>
    </location>
</feature>
<feature type="region of interest" description="Disordered" evidence="1">
    <location>
        <begin position="1"/>
        <end position="46"/>
    </location>
</feature>
<dbReference type="STRING" id="5762.D2W287"/>
<feature type="transmembrane region" description="Helical" evidence="2">
    <location>
        <begin position="761"/>
        <end position="781"/>
    </location>
</feature>
<organism evidence="4">
    <name type="scientific">Naegleria gruberi</name>
    <name type="common">Amoeba</name>
    <dbReference type="NCBI Taxonomy" id="5762"/>
    <lineage>
        <taxon>Eukaryota</taxon>
        <taxon>Discoba</taxon>
        <taxon>Heterolobosea</taxon>
        <taxon>Tetramitia</taxon>
        <taxon>Eutetramitia</taxon>
        <taxon>Vahlkampfiidae</taxon>
        <taxon>Naegleria</taxon>
    </lineage>
</organism>
<dbReference type="EMBL" id="GG738925">
    <property type="protein sequence ID" value="EFC36781.1"/>
    <property type="molecule type" value="Genomic_DNA"/>
</dbReference>
<keyword evidence="2" id="KW-0812">Transmembrane</keyword>
<feature type="compositionally biased region" description="Low complexity" evidence="1">
    <location>
        <begin position="439"/>
        <end position="455"/>
    </location>
</feature>
<feature type="compositionally biased region" description="Polar residues" evidence="1">
    <location>
        <begin position="558"/>
        <end position="571"/>
    </location>
</feature>
<dbReference type="OMA" id="ELCMVAH"/>
<dbReference type="RefSeq" id="XP_002669525.1">
    <property type="nucleotide sequence ID" value="XM_002669479.1"/>
</dbReference>
<dbReference type="OrthoDB" id="10376041at2759"/>
<keyword evidence="4" id="KW-1185">Reference proteome</keyword>
<feature type="transmembrane region" description="Helical" evidence="2">
    <location>
        <begin position="787"/>
        <end position="805"/>
    </location>
</feature>
<dbReference type="AlphaFoldDB" id="D2W287"/>
<reference evidence="3 4" key="1">
    <citation type="journal article" date="2010" name="Cell">
        <title>The genome of Naegleria gruberi illuminates early eukaryotic versatility.</title>
        <authorList>
            <person name="Fritz-Laylin L.K."/>
            <person name="Prochnik S.E."/>
            <person name="Ginger M.L."/>
            <person name="Dacks J.B."/>
            <person name="Carpenter M.L."/>
            <person name="Field M.C."/>
            <person name="Kuo A."/>
            <person name="Paredez A."/>
            <person name="Chapman J."/>
            <person name="Pham J."/>
            <person name="Shu S."/>
            <person name="Neupane R."/>
            <person name="Cipriano M."/>
            <person name="Mancuso J."/>
            <person name="Tu H."/>
            <person name="Salamov A."/>
            <person name="Lindquist E."/>
            <person name="Shapiro H."/>
            <person name="Lucas S."/>
            <person name="Grigoriev I.V."/>
            <person name="Cande W.Z."/>
            <person name="Fulton C."/>
            <person name="Rokhsar D.S."/>
            <person name="Dawson S.C."/>
        </authorList>
    </citation>
    <scope>NUCLEOTIDE SEQUENCE [LARGE SCALE GENOMIC DNA]</scope>
    <source>
        <strain evidence="3 4">NEG-M</strain>
    </source>
</reference>
<sequence>MIKKKTSASSKNLSEMATAAVQSNQSSSSSSSSSNAANLVPPSSSSGLKHKYHFKFVVSALEILPEKPTTSNINNNHISSKEVKKTTSIGTFFKQFTESPKIPRTALLEWKRNSRKRGKLPVCRFQKSIDQNKPDHFIFYTRDEKAFEFNTRLTTTTSTSYGYKDKFLRMSLEQLQDEAFTASPASKLLTSKKRICEEEINLAEAVSMNAMERSLVLMEITQNGLSQIESTIAAKKLKKKTGIFPIKLGGDDQDQEIVAYLVLRYTISCSTNDTQPNLSTSMVSNDITDDTEVSMTEPEVSDDEEDEEPFKSPRILGTTPRSEYKDNVNTPFGSPSQQEIFQKPVVNEVENNSLQKTQNQSSNNLESITQTNGSTEKKIETEQPSIIVESNTNNTIVENVQESTVSSEKIENPLAKTEDEGSNFFLLDEEEEQEEPKQLEQSPVMIMEMPTMTTTEEQKIDPSQPPSQEPQQEPEEIEVVEQVPESTSLPIEENVTETVTPQQEEPEKPQITPSQVEVESPKKDSMIVVQKEPEESQSFLDLSDEEEEEETKPEQINEPISVNTTQSISSTVEEEPLKEEPGLDEKPLTIETSEKQSEEESDFDIILSPYEESNSTNDANLATNVVHKPEEQKPVEETQPIADIKTSDIVNKDSTEKLLTPEDHHDHSYSSDEDMFTPVYSSNNIYESKIPDVEEPTIPKPNNLHTKIIESVLNENKANEETESLTSSEYNEIQRDYSEALIVLDLQKQKIIELENYSNSFHPLVVSLIWGLICSLLYSVSQVEVSAIRPILVATFYTIVVYFGVQLTRAMKFYSYGTHLTNYLKEIRFLKKLESMPKKDIGTLGNYLKKYITSEDFRFLDDIFRSASWGALFALVALILKALFSSGDEQPNLGDDNAIYRFFVSGILYKCLYRSVTEELFERLFCLLLSVFIFNEFNLTIKIKYIIDKYTNPKHSDQFRNLADFEKQQPKPIKSGKAVLSLPHYSSVILATIISTIFSIGQPARHTYTTDSFIFDKLLGSFVYSYMFVVQEKVELCMVAHFTKNLIDVIFSYY</sequence>
<evidence type="ECO:0000313" key="3">
    <source>
        <dbReference type="EMBL" id="EFC36781.1"/>
    </source>
</evidence>
<feature type="region of interest" description="Disordered" evidence="1">
    <location>
        <begin position="356"/>
        <end position="380"/>
    </location>
</feature>
<name>D2W287_NAEGR</name>